<evidence type="ECO:0000313" key="1">
    <source>
        <dbReference type="EMBL" id="QXN94700.1"/>
    </source>
</evidence>
<proteinExistence type="predicted"/>
<sequence>MNSQLTVREVADRIVELGLVDAAVVAAELDPETLDYLLEDFGATESAAVLLLLEYVKVRYSTEYKTFRRACENDAWVYREELARIAACGRGLFAITEVELVDTADGVHPAHLLRFRCNGQPHEWPIAHGSDEDLDAQQVFCWSVGELVPTGSPARWCTVDPGDPDVNWEVFSGTRRR</sequence>
<organism evidence="1 2">
    <name type="scientific">Nocardia iowensis</name>
    <dbReference type="NCBI Taxonomy" id="204891"/>
    <lineage>
        <taxon>Bacteria</taxon>
        <taxon>Bacillati</taxon>
        <taxon>Actinomycetota</taxon>
        <taxon>Actinomycetes</taxon>
        <taxon>Mycobacteriales</taxon>
        <taxon>Nocardiaceae</taxon>
        <taxon>Nocardia</taxon>
    </lineage>
</organism>
<keyword evidence="2" id="KW-1185">Reference proteome</keyword>
<protein>
    <submittedName>
        <fullName evidence="1">Uncharacterized protein</fullName>
    </submittedName>
</protein>
<dbReference type="EMBL" id="CP078145">
    <property type="protein sequence ID" value="QXN94700.1"/>
    <property type="molecule type" value="Genomic_DNA"/>
</dbReference>
<evidence type="ECO:0000313" key="2">
    <source>
        <dbReference type="Proteomes" id="UP000694257"/>
    </source>
</evidence>
<name>A0ABX8S267_NOCIO</name>
<dbReference type="RefSeq" id="WP_218477345.1">
    <property type="nucleotide sequence ID" value="NZ_BAABJN010000004.1"/>
</dbReference>
<accession>A0ABX8S267</accession>
<reference evidence="1 2" key="1">
    <citation type="submission" date="2021-07" db="EMBL/GenBank/DDBJ databases">
        <title>Whole Genome Sequence of Nocardia Iowensis.</title>
        <authorList>
            <person name="Lamm A."/>
            <person name="Collins-Fairclough A.M."/>
            <person name="Bunk B."/>
            <person name="Sproer C."/>
        </authorList>
    </citation>
    <scope>NUCLEOTIDE SEQUENCE [LARGE SCALE GENOMIC DNA]</scope>
    <source>
        <strain evidence="1 2">NRRL 5646</strain>
    </source>
</reference>
<gene>
    <name evidence="1" type="ORF">KV110_17575</name>
</gene>
<dbReference type="Proteomes" id="UP000694257">
    <property type="component" value="Chromosome"/>
</dbReference>